<dbReference type="Pfam" id="PF07823">
    <property type="entry name" value="CPDase"/>
    <property type="match status" value="1"/>
</dbReference>
<dbReference type="Gene3D" id="3.90.1140.10">
    <property type="entry name" value="Cyclic phosphodiesterase"/>
    <property type="match status" value="1"/>
</dbReference>
<protein>
    <submittedName>
        <fullName evidence="1">2',3'-cyclic-nucleotide 3'-phosphodiesterase</fullName>
    </submittedName>
</protein>
<evidence type="ECO:0000313" key="1">
    <source>
        <dbReference type="EMBL" id="KAH7305521.1"/>
    </source>
</evidence>
<dbReference type="PANTHER" id="PTHR28141">
    <property type="entry name" value="2',3'-CYCLIC-NUCLEOTIDE 3'-PHOSPHODIESTERASE"/>
    <property type="match status" value="1"/>
</dbReference>
<keyword evidence="2" id="KW-1185">Reference proteome</keyword>
<dbReference type="Proteomes" id="UP000813444">
    <property type="component" value="Unassembled WGS sequence"/>
</dbReference>
<sequence length="203" mass="22446">MPGSSLWLVPPTEHPLHKLLSDIISHHLPAQFPELTGPTFSPHMTLTSNIDPKTYGDDPQGWLDSIAWPDTSTVHVRLQSLKTEDVFFRRSYLKVEFEGVREAAGVARARGVIGEDSIGPATESWLREWNLAFGPHVSLIYGSVPIEDGKLAEIETLVRNQGVKLSSQSPVAGSFSGWDGGIVWLVPTDRSIDEWKPIATRQL</sequence>
<dbReference type="GO" id="GO:0009187">
    <property type="term" value="P:cyclic nucleotide metabolic process"/>
    <property type="evidence" value="ECO:0007669"/>
    <property type="project" value="TreeGrafter"/>
</dbReference>
<dbReference type="InterPro" id="IPR012386">
    <property type="entry name" value="Cyclic-nucl_3Pdiesterase"/>
</dbReference>
<proteinExistence type="predicted"/>
<dbReference type="InterPro" id="IPR009097">
    <property type="entry name" value="Cyclic_Pdiesterase"/>
</dbReference>
<name>A0A8K0SG64_9HYPO</name>
<reference evidence="1" key="1">
    <citation type="journal article" date="2021" name="Nat. Commun.">
        <title>Genetic determinants of endophytism in the Arabidopsis root mycobiome.</title>
        <authorList>
            <person name="Mesny F."/>
            <person name="Miyauchi S."/>
            <person name="Thiergart T."/>
            <person name="Pickel B."/>
            <person name="Atanasova L."/>
            <person name="Karlsson M."/>
            <person name="Huettel B."/>
            <person name="Barry K.W."/>
            <person name="Haridas S."/>
            <person name="Chen C."/>
            <person name="Bauer D."/>
            <person name="Andreopoulos W."/>
            <person name="Pangilinan J."/>
            <person name="LaButti K."/>
            <person name="Riley R."/>
            <person name="Lipzen A."/>
            <person name="Clum A."/>
            <person name="Drula E."/>
            <person name="Henrissat B."/>
            <person name="Kohler A."/>
            <person name="Grigoriev I.V."/>
            <person name="Martin F.M."/>
            <person name="Hacquard S."/>
        </authorList>
    </citation>
    <scope>NUCLEOTIDE SEQUENCE</scope>
    <source>
        <strain evidence="1">MPI-CAGE-CH-0235</strain>
    </source>
</reference>
<organism evidence="1 2">
    <name type="scientific">Stachybotrys elegans</name>
    <dbReference type="NCBI Taxonomy" id="80388"/>
    <lineage>
        <taxon>Eukaryota</taxon>
        <taxon>Fungi</taxon>
        <taxon>Dikarya</taxon>
        <taxon>Ascomycota</taxon>
        <taxon>Pezizomycotina</taxon>
        <taxon>Sordariomycetes</taxon>
        <taxon>Hypocreomycetidae</taxon>
        <taxon>Hypocreales</taxon>
        <taxon>Stachybotryaceae</taxon>
        <taxon>Stachybotrys</taxon>
    </lineage>
</organism>
<evidence type="ECO:0000313" key="2">
    <source>
        <dbReference type="Proteomes" id="UP000813444"/>
    </source>
</evidence>
<dbReference type="SUPFAM" id="SSF55144">
    <property type="entry name" value="LigT-like"/>
    <property type="match status" value="1"/>
</dbReference>
<gene>
    <name evidence="1" type="ORF">B0I35DRAFT_443938</name>
</gene>
<dbReference type="PANTHER" id="PTHR28141:SF1">
    <property type="entry name" value="2',3'-CYCLIC-NUCLEOTIDE 3'-PHOSPHODIESTERASE"/>
    <property type="match status" value="1"/>
</dbReference>
<accession>A0A8K0SG64</accession>
<comment type="caution">
    <text evidence="1">The sequence shown here is derived from an EMBL/GenBank/DDBJ whole genome shotgun (WGS) entry which is preliminary data.</text>
</comment>
<dbReference type="EMBL" id="JAGPNK010000018">
    <property type="protein sequence ID" value="KAH7305521.1"/>
    <property type="molecule type" value="Genomic_DNA"/>
</dbReference>
<dbReference type="GO" id="GO:0004113">
    <property type="term" value="F:2',3'-cyclic-nucleotide 3'-phosphodiesterase activity"/>
    <property type="evidence" value="ECO:0007669"/>
    <property type="project" value="TreeGrafter"/>
</dbReference>
<dbReference type="AlphaFoldDB" id="A0A8K0SG64"/>
<dbReference type="OrthoDB" id="514292at2759"/>